<evidence type="ECO:0000313" key="1">
    <source>
        <dbReference type="EMBL" id="DAD24175.1"/>
    </source>
</evidence>
<dbReference type="EMBL" id="DUZY01000001">
    <property type="protein sequence ID" value="DAD24175.1"/>
    <property type="molecule type" value="Genomic_DNA"/>
</dbReference>
<sequence>MAESALLLAPDPSLLFLVPGQTAVVGDLVVNSYIERNLQIIQFQFIVKNYIICVANANSRDIQFEYVFLIRCCVSLS</sequence>
<dbReference type="AlphaFoldDB" id="A0A822XZD6"/>
<name>A0A822XZD6_NELNU</name>
<proteinExistence type="predicted"/>
<organism evidence="1 2">
    <name type="scientific">Nelumbo nucifera</name>
    <name type="common">Sacred lotus</name>
    <dbReference type="NCBI Taxonomy" id="4432"/>
    <lineage>
        <taxon>Eukaryota</taxon>
        <taxon>Viridiplantae</taxon>
        <taxon>Streptophyta</taxon>
        <taxon>Embryophyta</taxon>
        <taxon>Tracheophyta</taxon>
        <taxon>Spermatophyta</taxon>
        <taxon>Magnoliopsida</taxon>
        <taxon>Proteales</taxon>
        <taxon>Nelumbonaceae</taxon>
        <taxon>Nelumbo</taxon>
    </lineage>
</organism>
<dbReference type="Proteomes" id="UP000607653">
    <property type="component" value="Unassembled WGS sequence"/>
</dbReference>
<reference evidence="1 2" key="1">
    <citation type="journal article" date="2020" name="Mol. Biol. Evol.">
        <title>Distinct Expression and Methylation Patterns for Genes with Different Fates following a Single Whole-Genome Duplication in Flowering Plants.</title>
        <authorList>
            <person name="Shi T."/>
            <person name="Rahmani R.S."/>
            <person name="Gugger P.F."/>
            <person name="Wang M."/>
            <person name="Li H."/>
            <person name="Zhang Y."/>
            <person name="Li Z."/>
            <person name="Wang Q."/>
            <person name="Van de Peer Y."/>
            <person name="Marchal K."/>
            <person name="Chen J."/>
        </authorList>
    </citation>
    <scope>NUCLEOTIDE SEQUENCE [LARGE SCALE GENOMIC DNA]</scope>
    <source>
        <tissue evidence="1">Leaf</tissue>
    </source>
</reference>
<evidence type="ECO:0000313" key="2">
    <source>
        <dbReference type="Proteomes" id="UP000607653"/>
    </source>
</evidence>
<accession>A0A822XZD6</accession>
<comment type="caution">
    <text evidence="1">The sequence shown here is derived from an EMBL/GenBank/DDBJ whole genome shotgun (WGS) entry which is preliminary data.</text>
</comment>
<keyword evidence="2" id="KW-1185">Reference proteome</keyword>
<protein>
    <submittedName>
        <fullName evidence="1">Uncharacterized protein</fullName>
    </submittedName>
</protein>
<gene>
    <name evidence="1" type="ORF">HUJ06_025638</name>
</gene>